<reference evidence="2 3" key="1">
    <citation type="submission" date="2019-11" db="EMBL/GenBank/DDBJ databases">
        <title>Whole genome sequence of Oryza granulata.</title>
        <authorList>
            <person name="Li W."/>
        </authorList>
    </citation>
    <scope>NUCLEOTIDE SEQUENCE [LARGE SCALE GENOMIC DNA]</scope>
    <source>
        <strain evidence="3">cv. Menghai</strain>
        <tissue evidence="2">Leaf</tissue>
    </source>
</reference>
<dbReference type="Proteomes" id="UP000479710">
    <property type="component" value="Unassembled WGS sequence"/>
</dbReference>
<gene>
    <name evidence="2" type="ORF">E2562_015326</name>
</gene>
<sequence length="96" mass="10885">MPLLPSQRAQGTASSHRDFLRHNLDTPRASQKAMTKKKYATVNGNCNGFHVEAPLEVEAVEMVAQEKRDQKTEKLKALNSILHKEAAYRRTTRHCV</sequence>
<evidence type="ECO:0000313" key="2">
    <source>
        <dbReference type="EMBL" id="KAF0925008.1"/>
    </source>
</evidence>
<dbReference type="EMBL" id="SPHZ02000003">
    <property type="protein sequence ID" value="KAF0925008.1"/>
    <property type="molecule type" value="Genomic_DNA"/>
</dbReference>
<accession>A0A6G1EJM9</accession>
<proteinExistence type="predicted"/>
<feature type="compositionally biased region" description="Basic and acidic residues" evidence="1">
    <location>
        <begin position="15"/>
        <end position="25"/>
    </location>
</feature>
<keyword evidence="3" id="KW-1185">Reference proteome</keyword>
<protein>
    <submittedName>
        <fullName evidence="2">Uncharacterized protein</fullName>
    </submittedName>
</protein>
<dbReference type="AlphaFoldDB" id="A0A6G1EJM9"/>
<evidence type="ECO:0000313" key="3">
    <source>
        <dbReference type="Proteomes" id="UP000479710"/>
    </source>
</evidence>
<name>A0A6G1EJM9_9ORYZ</name>
<evidence type="ECO:0000256" key="1">
    <source>
        <dbReference type="SAM" id="MobiDB-lite"/>
    </source>
</evidence>
<comment type="caution">
    <text evidence="2">The sequence shown here is derived from an EMBL/GenBank/DDBJ whole genome shotgun (WGS) entry which is preliminary data.</text>
</comment>
<organism evidence="2 3">
    <name type="scientific">Oryza meyeriana var. granulata</name>
    <dbReference type="NCBI Taxonomy" id="110450"/>
    <lineage>
        <taxon>Eukaryota</taxon>
        <taxon>Viridiplantae</taxon>
        <taxon>Streptophyta</taxon>
        <taxon>Embryophyta</taxon>
        <taxon>Tracheophyta</taxon>
        <taxon>Spermatophyta</taxon>
        <taxon>Magnoliopsida</taxon>
        <taxon>Liliopsida</taxon>
        <taxon>Poales</taxon>
        <taxon>Poaceae</taxon>
        <taxon>BOP clade</taxon>
        <taxon>Oryzoideae</taxon>
        <taxon>Oryzeae</taxon>
        <taxon>Oryzinae</taxon>
        <taxon>Oryza</taxon>
        <taxon>Oryza meyeriana</taxon>
    </lineage>
</organism>
<feature type="region of interest" description="Disordered" evidence="1">
    <location>
        <begin position="1"/>
        <end position="34"/>
    </location>
</feature>